<feature type="domain" description="SnoaL-like" evidence="1">
    <location>
        <begin position="13"/>
        <end position="117"/>
    </location>
</feature>
<dbReference type="Pfam" id="PF12680">
    <property type="entry name" value="SnoaL_2"/>
    <property type="match status" value="1"/>
</dbReference>
<reference evidence="3" key="1">
    <citation type="journal article" date="2019" name="Int. J. Syst. Evol. Microbiol.">
        <title>The Global Catalogue of Microorganisms (GCM) 10K type strain sequencing project: providing services to taxonomists for standard genome sequencing and annotation.</title>
        <authorList>
            <consortium name="The Broad Institute Genomics Platform"/>
            <consortium name="The Broad Institute Genome Sequencing Center for Infectious Disease"/>
            <person name="Wu L."/>
            <person name="Ma J."/>
        </authorList>
    </citation>
    <scope>NUCLEOTIDE SEQUENCE [LARGE SCALE GENOMIC DNA]</scope>
    <source>
        <strain evidence="3">CGMCC 1.12778</strain>
    </source>
</reference>
<dbReference type="PANTHER" id="PTHR41252">
    <property type="entry name" value="BLR2505 PROTEIN"/>
    <property type="match status" value="1"/>
</dbReference>
<evidence type="ECO:0000313" key="2">
    <source>
        <dbReference type="EMBL" id="GGI00127.1"/>
    </source>
</evidence>
<accession>A0ABQ2AWJ0</accession>
<dbReference type="InterPro" id="IPR032710">
    <property type="entry name" value="NTF2-like_dom_sf"/>
</dbReference>
<protein>
    <recommendedName>
        <fullName evidence="1">SnoaL-like domain-containing protein</fullName>
    </recommendedName>
</protein>
<proteinExistence type="predicted"/>
<dbReference type="Proteomes" id="UP000643279">
    <property type="component" value="Unassembled WGS sequence"/>
</dbReference>
<evidence type="ECO:0000259" key="1">
    <source>
        <dbReference type="Pfam" id="PF12680"/>
    </source>
</evidence>
<dbReference type="PANTHER" id="PTHR41252:SF1">
    <property type="entry name" value="BLR2505 PROTEIN"/>
    <property type="match status" value="1"/>
</dbReference>
<dbReference type="SUPFAM" id="SSF54427">
    <property type="entry name" value="NTF2-like"/>
    <property type="match status" value="1"/>
</dbReference>
<name>A0ABQ2AWJ0_9MICC</name>
<dbReference type="EMBL" id="BMFW01000025">
    <property type="protein sequence ID" value="GGI00127.1"/>
    <property type="molecule type" value="Genomic_DNA"/>
</dbReference>
<gene>
    <name evidence="2" type="ORF">GCM10007170_36550</name>
</gene>
<keyword evidence="3" id="KW-1185">Reference proteome</keyword>
<dbReference type="Gene3D" id="3.10.450.50">
    <property type="match status" value="1"/>
</dbReference>
<dbReference type="InterPro" id="IPR037401">
    <property type="entry name" value="SnoaL-like"/>
</dbReference>
<organism evidence="2 3">
    <name type="scientific">Arthrobacter liuii</name>
    <dbReference type="NCBI Taxonomy" id="1476996"/>
    <lineage>
        <taxon>Bacteria</taxon>
        <taxon>Bacillati</taxon>
        <taxon>Actinomycetota</taxon>
        <taxon>Actinomycetes</taxon>
        <taxon>Micrococcales</taxon>
        <taxon>Micrococcaceae</taxon>
        <taxon>Arthrobacter</taxon>
    </lineage>
</organism>
<sequence>MWEMGSQEDAALVRRGYEAFIAGDMDTLRELFADDIVWHAAGTGELAGDKKGPDAVLAYFGELASRATGSLKVTLEDVAPGDRYTVGIQSNHAERNGRTLDQRQVVVFSISDGKVTEAREMLEDTALGADFWS</sequence>
<evidence type="ECO:0000313" key="3">
    <source>
        <dbReference type="Proteomes" id="UP000643279"/>
    </source>
</evidence>
<comment type="caution">
    <text evidence="2">The sequence shown here is derived from an EMBL/GenBank/DDBJ whole genome shotgun (WGS) entry which is preliminary data.</text>
</comment>